<dbReference type="KEGG" id="lgn:ABM34_11965"/>
<dbReference type="STRING" id="1007676.ABM34_11965"/>
<protein>
    <submittedName>
        <fullName evidence="1">Uncharacterized protein</fullName>
    </submittedName>
</protein>
<dbReference type="PATRIC" id="fig|1007676.4.peg.2421"/>
<evidence type="ECO:0000313" key="2">
    <source>
        <dbReference type="Proteomes" id="UP000036106"/>
    </source>
</evidence>
<reference evidence="2" key="1">
    <citation type="submission" date="2015-07" db="EMBL/GenBank/DDBJ databases">
        <title>Lactobacillus ginsenosidimutans/EMML 3141/ whole genome sequencing.</title>
        <authorList>
            <person name="Kim M.K."/>
            <person name="Im W.-T."/>
            <person name="Srinivasan S."/>
            <person name="Lee J.-J."/>
        </authorList>
    </citation>
    <scope>NUCLEOTIDE SEQUENCE [LARGE SCALE GENOMIC DNA]</scope>
    <source>
        <strain evidence="2">EMML 3041</strain>
    </source>
</reference>
<dbReference type="EMBL" id="CP012034">
    <property type="protein sequence ID" value="AKP68179.1"/>
    <property type="molecule type" value="Genomic_DNA"/>
</dbReference>
<sequence length="67" mass="7755">MPTKYQVMIQANLKGGIIQCSALKFVLVGELSRLTQRPSFKTFVNFERLEMGPVRSEILTMWLTFEM</sequence>
<keyword evidence="2" id="KW-1185">Reference proteome</keyword>
<dbReference type="AlphaFoldDB" id="A0A0H4QIC0"/>
<evidence type="ECO:0000313" key="1">
    <source>
        <dbReference type="EMBL" id="AKP68179.1"/>
    </source>
</evidence>
<proteinExistence type="predicted"/>
<dbReference type="Proteomes" id="UP000036106">
    <property type="component" value="Chromosome"/>
</dbReference>
<organism evidence="1 2">
    <name type="scientific">Companilactobacillus ginsenosidimutans</name>
    <dbReference type="NCBI Taxonomy" id="1007676"/>
    <lineage>
        <taxon>Bacteria</taxon>
        <taxon>Bacillati</taxon>
        <taxon>Bacillota</taxon>
        <taxon>Bacilli</taxon>
        <taxon>Lactobacillales</taxon>
        <taxon>Lactobacillaceae</taxon>
        <taxon>Companilactobacillus</taxon>
    </lineage>
</organism>
<accession>A0A0H4QIC0</accession>
<name>A0A0H4QIC0_9LACO</name>
<gene>
    <name evidence="1" type="ORF">ABM34_11965</name>
</gene>